<dbReference type="PATRIC" id="fig|1193502.14.peg.1196"/>
<reference evidence="6" key="1">
    <citation type="submission" date="2016-08" db="EMBL/GenBank/DDBJ databases">
        <title>Complete genome sequence of the organohalide-respiring Epsilonproteobacterium Sulfurospirillum halorespirans.</title>
        <authorList>
            <person name="Goris T."/>
            <person name="Zimmermann J."/>
            <person name="Schenz B."/>
            <person name="Lemos M."/>
            <person name="Hackermueller J."/>
            <person name="Diekert G."/>
        </authorList>
    </citation>
    <scope>NUCLEOTIDE SEQUENCE [LARGE SCALE GENOMIC DNA]</scope>
    <source>
        <strain>DSM 13726</strain>
        <strain evidence="6">PCE-M2</strain>
    </source>
</reference>
<evidence type="ECO:0000259" key="4">
    <source>
        <dbReference type="PROSITE" id="PS50893"/>
    </source>
</evidence>
<dbReference type="GO" id="GO:0022857">
    <property type="term" value="F:transmembrane transporter activity"/>
    <property type="evidence" value="ECO:0007669"/>
    <property type="project" value="TreeGrafter"/>
</dbReference>
<organism evidence="5 6">
    <name type="scientific">Sulfurospirillum halorespirans DSM 13726</name>
    <dbReference type="NCBI Taxonomy" id="1193502"/>
    <lineage>
        <taxon>Bacteria</taxon>
        <taxon>Pseudomonadati</taxon>
        <taxon>Campylobacterota</taxon>
        <taxon>Epsilonproteobacteria</taxon>
        <taxon>Campylobacterales</taxon>
        <taxon>Sulfurospirillaceae</taxon>
        <taxon>Sulfurospirillum</taxon>
    </lineage>
</organism>
<dbReference type="GO" id="GO:0005886">
    <property type="term" value="C:plasma membrane"/>
    <property type="evidence" value="ECO:0007669"/>
    <property type="project" value="TreeGrafter"/>
</dbReference>
<keyword evidence="3 5" id="KW-0067">ATP-binding</keyword>
<dbReference type="RefSeq" id="WP_238585300.1">
    <property type="nucleotide sequence ID" value="NZ_CP017111.1"/>
</dbReference>
<dbReference type="AlphaFoldDB" id="A0A1D7TJ07"/>
<dbReference type="SUPFAM" id="SSF52540">
    <property type="entry name" value="P-loop containing nucleoside triphosphate hydrolases"/>
    <property type="match status" value="1"/>
</dbReference>
<evidence type="ECO:0000313" key="5">
    <source>
        <dbReference type="EMBL" id="AOO64956.1"/>
    </source>
</evidence>
<dbReference type="Gene3D" id="3.40.50.300">
    <property type="entry name" value="P-loop containing nucleotide triphosphate hydrolases"/>
    <property type="match status" value="1"/>
</dbReference>
<dbReference type="InterPro" id="IPR015854">
    <property type="entry name" value="ABC_transpr_LolD-like"/>
</dbReference>
<keyword evidence="2" id="KW-0547">Nucleotide-binding</keyword>
<dbReference type="STRING" id="1193502.SHALO_1178"/>
<dbReference type="PANTHER" id="PTHR24220">
    <property type="entry name" value="IMPORT ATP-BINDING PROTEIN"/>
    <property type="match status" value="1"/>
</dbReference>
<dbReference type="CDD" id="cd03255">
    <property type="entry name" value="ABC_MJ0796_LolCDE_FtsE"/>
    <property type="match status" value="1"/>
</dbReference>
<feature type="domain" description="ABC transporter" evidence="4">
    <location>
        <begin position="3"/>
        <end position="208"/>
    </location>
</feature>
<gene>
    <name evidence="5" type="ORF">SHALO_1178</name>
</gene>
<dbReference type="PROSITE" id="PS50893">
    <property type="entry name" value="ABC_TRANSPORTER_2"/>
    <property type="match status" value="1"/>
</dbReference>
<keyword evidence="6" id="KW-1185">Reference proteome</keyword>
<dbReference type="GO" id="GO:0005524">
    <property type="term" value="F:ATP binding"/>
    <property type="evidence" value="ECO:0007669"/>
    <property type="project" value="UniProtKB-KW"/>
</dbReference>
<dbReference type="Proteomes" id="UP000094609">
    <property type="component" value="Chromosome"/>
</dbReference>
<accession>A0A1D7TJ07</accession>
<dbReference type="InterPro" id="IPR003439">
    <property type="entry name" value="ABC_transporter-like_ATP-bd"/>
</dbReference>
<proteinExistence type="predicted"/>
<dbReference type="PROSITE" id="PS00211">
    <property type="entry name" value="ABC_TRANSPORTER_1"/>
    <property type="match status" value="1"/>
</dbReference>
<evidence type="ECO:0000256" key="2">
    <source>
        <dbReference type="ARBA" id="ARBA00022741"/>
    </source>
</evidence>
<protein>
    <submittedName>
        <fullName evidence="5">Lipoprotein-releasing system ATP-binding protein, LolD-like</fullName>
    </submittedName>
</protein>
<dbReference type="PANTHER" id="PTHR24220:SF86">
    <property type="entry name" value="ABC TRANSPORTER ABCH.1"/>
    <property type="match status" value="1"/>
</dbReference>
<dbReference type="InterPro" id="IPR017871">
    <property type="entry name" value="ABC_transporter-like_CS"/>
</dbReference>
<dbReference type="SMART" id="SM00382">
    <property type="entry name" value="AAA"/>
    <property type="match status" value="1"/>
</dbReference>
<dbReference type="InterPro" id="IPR003593">
    <property type="entry name" value="AAA+_ATPase"/>
</dbReference>
<dbReference type="EMBL" id="CP017111">
    <property type="protein sequence ID" value="AOO64956.1"/>
    <property type="molecule type" value="Genomic_DNA"/>
</dbReference>
<dbReference type="Pfam" id="PF00005">
    <property type="entry name" value="ABC_tran"/>
    <property type="match status" value="1"/>
</dbReference>
<evidence type="ECO:0000256" key="3">
    <source>
        <dbReference type="ARBA" id="ARBA00022840"/>
    </source>
</evidence>
<evidence type="ECO:0000313" key="6">
    <source>
        <dbReference type="Proteomes" id="UP000094609"/>
    </source>
</evidence>
<keyword evidence="1" id="KW-0813">Transport</keyword>
<dbReference type="InterPro" id="IPR027417">
    <property type="entry name" value="P-loop_NTPase"/>
</dbReference>
<name>A0A1D7TJ07_9BACT</name>
<keyword evidence="5" id="KW-0449">Lipoprotein</keyword>
<dbReference type="GO" id="GO:0016887">
    <property type="term" value="F:ATP hydrolysis activity"/>
    <property type="evidence" value="ECO:0007669"/>
    <property type="project" value="InterPro"/>
</dbReference>
<sequence>MILEARGITHYYKHDLALDNVDFTAKKGEFIAIVGESGGGKSTLLSILSSLLRPTLGELFFEGKAYAQIKDIDAFRQKEIGFIFQFHYLIGYLTVLENIKLAAIDKKSPYIDTLFEQCGIEAIKDKYPDEISGGQRQRAAIVRALVNAPKIIFADEPTGNLDSHNSQNIYELFKSLSQSGTTIIIATHDRNVSAYTDKIIEVTDGKIL</sequence>
<dbReference type="KEGG" id="shal:SHALO_1178"/>
<dbReference type="InterPro" id="IPR017911">
    <property type="entry name" value="MacB-like_ATP-bd"/>
</dbReference>
<evidence type="ECO:0000256" key="1">
    <source>
        <dbReference type="ARBA" id="ARBA00022448"/>
    </source>
</evidence>